<evidence type="ECO:0000256" key="1">
    <source>
        <dbReference type="SAM" id="MobiDB-lite"/>
    </source>
</evidence>
<dbReference type="InterPro" id="IPR010127">
    <property type="entry name" value="Phasin_subfam-1"/>
</dbReference>
<dbReference type="InterPro" id="IPR018968">
    <property type="entry name" value="Phasin"/>
</dbReference>
<name>A0A2A4I6I6_9SPHN</name>
<organism evidence="3 4">
    <name type="scientific">Sphingomonas adhaesiva</name>
    <dbReference type="NCBI Taxonomy" id="28212"/>
    <lineage>
        <taxon>Bacteria</taxon>
        <taxon>Pseudomonadati</taxon>
        <taxon>Pseudomonadota</taxon>
        <taxon>Alphaproteobacteria</taxon>
        <taxon>Sphingomonadales</taxon>
        <taxon>Sphingomonadaceae</taxon>
        <taxon>Sphingomonas</taxon>
    </lineage>
</organism>
<gene>
    <name evidence="3" type="ORF">COA07_14125</name>
</gene>
<keyword evidence="4" id="KW-1185">Reference proteome</keyword>
<dbReference type="Pfam" id="PF09361">
    <property type="entry name" value="Phasin_2"/>
    <property type="match status" value="1"/>
</dbReference>
<dbReference type="RefSeq" id="WP_066711032.1">
    <property type="nucleotide sequence ID" value="NZ_JBHIWA010000007.1"/>
</dbReference>
<dbReference type="AlphaFoldDB" id="A0A2A4I6I6"/>
<evidence type="ECO:0000313" key="4">
    <source>
        <dbReference type="Proteomes" id="UP000218323"/>
    </source>
</evidence>
<sequence>MSDQDRSAPAASVAKPARPRRARAAVVSAVAAIAPSIVPAEDAPAATLATPKIAAKDQTMNDTVKAFAEKAQEQAKNFFGQAGDQTKSAMEKSKKAAEDMAEFSKGNVEALMESSRIAAKGLETMGQDAAAFLRARYDSTAQVVNAVATVKSPTELFQLQADFLRGAFDAMVAEASRSTEATLKLAGEVAAPIQNRVALAADKIKIAA</sequence>
<feature type="compositionally biased region" description="Low complexity" evidence="1">
    <location>
        <begin position="7"/>
        <end position="16"/>
    </location>
</feature>
<dbReference type="NCBIfam" id="TIGR01841">
    <property type="entry name" value="phasin"/>
    <property type="match status" value="1"/>
</dbReference>
<feature type="region of interest" description="Disordered" evidence="1">
    <location>
        <begin position="1"/>
        <end position="21"/>
    </location>
</feature>
<feature type="domain" description="Phasin" evidence="2">
    <location>
        <begin position="98"/>
        <end position="197"/>
    </location>
</feature>
<dbReference type="Proteomes" id="UP000218323">
    <property type="component" value="Unassembled WGS sequence"/>
</dbReference>
<proteinExistence type="predicted"/>
<comment type="caution">
    <text evidence="3">The sequence shown here is derived from an EMBL/GenBank/DDBJ whole genome shotgun (WGS) entry which is preliminary data.</text>
</comment>
<evidence type="ECO:0000259" key="2">
    <source>
        <dbReference type="Pfam" id="PF09361"/>
    </source>
</evidence>
<evidence type="ECO:0000313" key="3">
    <source>
        <dbReference type="EMBL" id="PCG13634.1"/>
    </source>
</evidence>
<accession>A0A2A4I6I6</accession>
<reference evidence="3 4" key="1">
    <citation type="submission" date="2017-09" db="EMBL/GenBank/DDBJ databases">
        <title>Sphingomonas adhaesiva DSM 7418, whole genome shotgun sequence.</title>
        <authorList>
            <person name="Feng G."/>
            <person name="Zhu H."/>
        </authorList>
    </citation>
    <scope>NUCLEOTIDE SEQUENCE [LARGE SCALE GENOMIC DNA]</scope>
    <source>
        <strain evidence="3 4">DSM 7418</strain>
    </source>
</reference>
<protein>
    <submittedName>
        <fullName evidence="3">Phasin</fullName>
    </submittedName>
</protein>
<dbReference type="EMBL" id="NWVC01000007">
    <property type="protein sequence ID" value="PCG13634.1"/>
    <property type="molecule type" value="Genomic_DNA"/>
</dbReference>